<accession>A0A9W6B7Q2</accession>
<dbReference type="Pfam" id="PF14125">
    <property type="entry name" value="DUF4292"/>
    <property type="match status" value="1"/>
</dbReference>
<dbReference type="InterPro" id="IPR025634">
    <property type="entry name" value="DUF4292"/>
</dbReference>
<gene>
    <name evidence="1" type="ORF">NBRC110019_18970</name>
</gene>
<dbReference type="Proteomes" id="UP001143545">
    <property type="component" value="Unassembled WGS sequence"/>
</dbReference>
<evidence type="ECO:0000313" key="1">
    <source>
        <dbReference type="EMBL" id="GLB52857.1"/>
    </source>
</evidence>
<evidence type="ECO:0000313" key="2">
    <source>
        <dbReference type="Proteomes" id="UP001143545"/>
    </source>
</evidence>
<keyword evidence="2" id="KW-1185">Reference proteome</keyword>
<proteinExistence type="predicted"/>
<protein>
    <recommendedName>
        <fullName evidence="3">Deoxyuridine 5'-triphosphate nucleotidohydrolase</fullName>
    </recommendedName>
</protein>
<name>A0A9W6B7Q2_9FLAO</name>
<evidence type="ECO:0008006" key="3">
    <source>
        <dbReference type="Google" id="ProtNLM"/>
    </source>
</evidence>
<dbReference type="Gene3D" id="2.50.20.10">
    <property type="entry name" value="Lipoprotein localisation LolA/LolB/LppX"/>
    <property type="match status" value="1"/>
</dbReference>
<dbReference type="PROSITE" id="PS51257">
    <property type="entry name" value="PROKAR_LIPOPROTEIN"/>
    <property type="match status" value="1"/>
</dbReference>
<reference evidence="1" key="1">
    <citation type="submission" date="2022-07" db="EMBL/GenBank/DDBJ databases">
        <title>Taxonomy of Novel Oxalotrophic and Methylotrophic Bacteria.</title>
        <authorList>
            <person name="Sahin N."/>
            <person name="Tani A."/>
        </authorList>
    </citation>
    <scope>NUCLEOTIDE SEQUENCE</scope>
    <source>
        <strain evidence="1">AM327</strain>
    </source>
</reference>
<dbReference type="EMBL" id="BRVP01000012">
    <property type="protein sequence ID" value="GLB52857.1"/>
    <property type="molecule type" value="Genomic_DNA"/>
</dbReference>
<comment type="caution">
    <text evidence="1">The sequence shown here is derived from an EMBL/GenBank/DDBJ whole genome shotgun (WGS) entry which is preliminary data.</text>
</comment>
<organism evidence="1 2">
    <name type="scientific">Neptunitalea chrysea</name>
    <dbReference type="NCBI Taxonomy" id="1647581"/>
    <lineage>
        <taxon>Bacteria</taxon>
        <taxon>Pseudomonadati</taxon>
        <taxon>Bacteroidota</taxon>
        <taxon>Flavobacteriia</taxon>
        <taxon>Flavobacteriales</taxon>
        <taxon>Flavobacteriaceae</taxon>
        <taxon>Neptunitalea</taxon>
    </lineage>
</organism>
<dbReference type="AlphaFoldDB" id="A0A9W6B7Q2"/>
<sequence length="264" mass="29724">MIYNYMKLIYKATTMVLVILLLASCEAKKIVGEGTVNTSLTAKKIVKNHYTNALDFKTIKGKLKVKYNDGDSSNSFGVSLRMEKDKAIWISEATFGLVKAYITPNGVSFYNKLDNTYFEGDFSYISNLLGTELDFDKLQNVLLGQAIVDMKKDKYGVTVGDNRYQLKPEQSLGAFKLLFLVEPKYYKMSLQQVSQPAEGRVSSISYDSYQDVDGQAFPDKVSIKVEDSKGITGIDIEYKKIELNEKVTFPYNIPSGYSLITLEK</sequence>